<protein>
    <submittedName>
        <fullName evidence="1">14149_t:CDS:1</fullName>
    </submittedName>
</protein>
<organism evidence="1 2">
    <name type="scientific">Racocetra persica</name>
    <dbReference type="NCBI Taxonomy" id="160502"/>
    <lineage>
        <taxon>Eukaryota</taxon>
        <taxon>Fungi</taxon>
        <taxon>Fungi incertae sedis</taxon>
        <taxon>Mucoromycota</taxon>
        <taxon>Glomeromycotina</taxon>
        <taxon>Glomeromycetes</taxon>
        <taxon>Diversisporales</taxon>
        <taxon>Gigasporaceae</taxon>
        <taxon>Racocetra</taxon>
    </lineage>
</organism>
<dbReference type="EMBL" id="CAJVQC010081046">
    <property type="protein sequence ID" value="CAG8818473.1"/>
    <property type="molecule type" value="Genomic_DNA"/>
</dbReference>
<feature type="non-terminal residue" evidence="1">
    <location>
        <position position="1"/>
    </location>
</feature>
<reference evidence="1" key="1">
    <citation type="submission" date="2021-06" db="EMBL/GenBank/DDBJ databases">
        <authorList>
            <person name="Kallberg Y."/>
            <person name="Tangrot J."/>
            <person name="Rosling A."/>
        </authorList>
    </citation>
    <scope>NUCLEOTIDE SEQUENCE</scope>
    <source>
        <strain evidence="1">MA461A</strain>
    </source>
</reference>
<gene>
    <name evidence="1" type="ORF">RPERSI_LOCUS24921</name>
</gene>
<comment type="caution">
    <text evidence="1">The sequence shown here is derived from an EMBL/GenBank/DDBJ whole genome shotgun (WGS) entry which is preliminary data.</text>
</comment>
<sequence>RKEYEINLKVKEKIKKNYSKFELLQLKKVDFSKLFSNMSLDLIDDSNSETHIYKSTLSNSEINLALDILDLEYVYRPFL</sequence>
<evidence type="ECO:0000313" key="1">
    <source>
        <dbReference type="EMBL" id="CAG8818473.1"/>
    </source>
</evidence>
<keyword evidence="2" id="KW-1185">Reference proteome</keyword>
<evidence type="ECO:0000313" key="2">
    <source>
        <dbReference type="Proteomes" id="UP000789920"/>
    </source>
</evidence>
<name>A0ACA9S094_9GLOM</name>
<proteinExistence type="predicted"/>
<accession>A0ACA9S094</accession>
<dbReference type="Proteomes" id="UP000789920">
    <property type="component" value="Unassembled WGS sequence"/>
</dbReference>